<dbReference type="Gene3D" id="3.40.50.1220">
    <property type="entry name" value="TPP-binding domain"/>
    <property type="match status" value="1"/>
</dbReference>
<evidence type="ECO:0000256" key="2">
    <source>
        <dbReference type="ARBA" id="ARBA00022803"/>
    </source>
</evidence>
<dbReference type="Pfam" id="PF13414">
    <property type="entry name" value="TPR_11"/>
    <property type="match status" value="1"/>
</dbReference>
<dbReference type="AlphaFoldDB" id="A0ABD5WDL6"/>
<feature type="repeat" description="TPR" evidence="3">
    <location>
        <begin position="404"/>
        <end position="437"/>
    </location>
</feature>
<dbReference type="SUPFAM" id="SSF52467">
    <property type="entry name" value="DHS-like NAD/FAD-binding domain"/>
    <property type="match status" value="1"/>
</dbReference>
<evidence type="ECO:0000256" key="1">
    <source>
        <dbReference type="ARBA" id="ARBA00022737"/>
    </source>
</evidence>
<dbReference type="InterPro" id="IPR029035">
    <property type="entry name" value="DHS-like_NAD/FAD-binding_dom"/>
</dbReference>
<dbReference type="EMBL" id="JBHTAH010000012">
    <property type="protein sequence ID" value="MFC7070590.1"/>
    <property type="molecule type" value="Genomic_DNA"/>
</dbReference>
<keyword evidence="1" id="KW-0677">Repeat</keyword>
<dbReference type="SUPFAM" id="SSF48452">
    <property type="entry name" value="TPR-like"/>
    <property type="match status" value="1"/>
</dbReference>
<proteinExistence type="predicted"/>
<dbReference type="Gene3D" id="1.25.40.10">
    <property type="entry name" value="Tetratricopeptide repeat domain"/>
    <property type="match status" value="2"/>
</dbReference>
<feature type="repeat" description="TPR" evidence="3">
    <location>
        <begin position="438"/>
        <end position="471"/>
    </location>
</feature>
<feature type="repeat" description="TPR" evidence="3">
    <location>
        <begin position="370"/>
        <end position="403"/>
    </location>
</feature>
<keyword evidence="5" id="KW-1185">Reference proteome</keyword>
<name>A0ABD5WDL6_9EURY</name>
<keyword evidence="2 3" id="KW-0802">TPR repeat</keyword>
<dbReference type="PROSITE" id="PS50293">
    <property type="entry name" value="TPR_REGION"/>
    <property type="match status" value="2"/>
</dbReference>
<dbReference type="InterPro" id="IPR050498">
    <property type="entry name" value="Ycf3"/>
</dbReference>
<protein>
    <submittedName>
        <fullName evidence="4">Tetratricopeptide repeat protein</fullName>
    </submittedName>
</protein>
<dbReference type="RefSeq" id="WP_390210806.1">
    <property type="nucleotide sequence ID" value="NZ_JBHTAH010000012.1"/>
</dbReference>
<dbReference type="InterPro" id="IPR019734">
    <property type="entry name" value="TPR_rpt"/>
</dbReference>
<sequence>MTTGADDSESDSIAERSIEDLARAIDQASDGSYGFLVGAGVSRPGPAEIPTGGELIDKFQTELHGDLSDGDVNVEDWAAEYEAEHDVDEGESYGFWFSKARPTPGNRREEIEELVDGADPPFGQIILASMMDKGIISHTITPNFDNLLFKASHQYADNRPFLIDHHAKAPQFSLSDDRPAIVKVHGDYLHYTQNTSSETAELDDSVKELFQRTIKDYGLVVVGYSGTDDSLMSVLEHEPISEHGLFWCTRDRSELERRAKEFLESSKNAYLVEIEGSESLFGRLWGDIDRVRLPLPDDILNRARSRSNRVEQQMDEYLGKKSEPSSETADWNEDTVKSIVWRARKLASEDKYEEAISALDKATSEGFESTEIYRTQGSVYLESDRYEDAIDCFDNAIDLDPQNDDAYMGRGVAHNNLREYENSIEDHSEAIKINPGKALAYANRGGNYLMIGDIERAIDDFKQAIQLDYENITLYLNLSEAYIITEKPNKAKRASLKALELSKDTEYTAKSMMLLTIAKMTLGEDTSQEQSRYQEICSKTFTTIWLFDPIESWLSEADLSEEIKEEIREILDQLREHVNTPGSSEESQIE</sequence>
<gene>
    <name evidence="4" type="ORF">ACFQL9_13130</name>
</gene>
<dbReference type="Pfam" id="PF13289">
    <property type="entry name" value="SIR2_2"/>
    <property type="match status" value="1"/>
</dbReference>
<dbReference type="PANTHER" id="PTHR44858">
    <property type="entry name" value="TETRATRICOPEPTIDE REPEAT PROTEIN 6"/>
    <property type="match status" value="1"/>
</dbReference>
<dbReference type="PROSITE" id="PS50005">
    <property type="entry name" value="TPR"/>
    <property type="match status" value="3"/>
</dbReference>
<reference evidence="4 5" key="1">
    <citation type="journal article" date="2019" name="Int. J. Syst. Evol. Microbiol.">
        <title>The Global Catalogue of Microorganisms (GCM) 10K type strain sequencing project: providing services to taxonomists for standard genome sequencing and annotation.</title>
        <authorList>
            <consortium name="The Broad Institute Genomics Platform"/>
            <consortium name="The Broad Institute Genome Sequencing Center for Infectious Disease"/>
            <person name="Wu L."/>
            <person name="Ma J."/>
        </authorList>
    </citation>
    <scope>NUCLEOTIDE SEQUENCE [LARGE SCALE GENOMIC DNA]</scope>
    <source>
        <strain evidence="4 5">DT31</strain>
    </source>
</reference>
<dbReference type="Pfam" id="PF13181">
    <property type="entry name" value="TPR_8"/>
    <property type="match status" value="2"/>
</dbReference>
<dbReference type="Proteomes" id="UP001596461">
    <property type="component" value="Unassembled WGS sequence"/>
</dbReference>
<accession>A0ABD5WDL6</accession>
<organism evidence="4 5">
    <name type="scientific">Halobaculum lipolyticum</name>
    <dbReference type="NCBI Taxonomy" id="3032001"/>
    <lineage>
        <taxon>Archaea</taxon>
        <taxon>Methanobacteriati</taxon>
        <taxon>Methanobacteriota</taxon>
        <taxon>Stenosarchaea group</taxon>
        <taxon>Halobacteria</taxon>
        <taxon>Halobacteriales</taxon>
        <taxon>Haloferacaceae</taxon>
        <taxon>Halobaculum</taxon>
    </lineage>
</organism>
<dbReference type="InterPro" id="IPR011990">
    <property type="entry name" value="TPR-like_helical_dom_sf"/>
</dbReference>
<evidence type="ECO:0000313" key="5">
    <source>
        <dbReference type="Proteomes" id="UP001596461"/>
    </source>
</evidence>
<evidence type="ECO:0000256" key="3">
    <source>
        <dbReference type="PROSITE-ProRule" id="PRU00339"/>
    </source>
</evidence>
<evidence type="ECO:0000313" key="4">
    <source>
        <dbReference type="EMBL" id="MFC7070590.1"/>
    </source>
</evidence>
<dbReference type="SMART" id="SM00028">
    <property type="entry name" value="TPR"/>
    <property type="match status" value="4"/>
</dbReference>
<dbReference type="PANTHER" id="PTHR44858:SF1">
    <property type="entry name" value="UDP-N-ACETYLGLUCOSAMINE--PEPTIDE N-ACETYLGLUCOSAMINYLTRANSFERASE SPINDLY-RELATED"/>
    <property type="match status" value="1"/>
</dbReference>
<comment type="caution">
    <text evidence="4">The sequence shown here is derived from an EMBL/GenBank/DDBJ whole genome shotgun (WGS) entry which is preliminary data.</text>
</comment>